<name>A0ABT2GAC0_9BACT</name>
<dbReference type="Pfam" id="PF13376">
    <property type="entry name" value="OmdA"/>
    <property type="match status" value="1"/>
</dbReference>
<dbReference type="Pfam" id="PF08818">
    <property type="entry name" value="DUF1801"/>
    <property type="match status" value="1"/>
</dbReference>
<keyword evidence="3" id="KW-1185">Reference proteome</keyword>
<accession>A0ABT2GAC0</accession>
<dbReference type="Gene3D" id="3.90.1150.200">
    <property type="match status" value="1"/>
</dbReference>
<dbReference type="InterPro" id="IPR016786">
    <property type="entry name" value="YdeI_bac"/>
</dbReference>
<dbReference type="Proteomes" id="UP001206788">
    <property type="component" value="Unassembled WGS sequence"/>
</dbReference>
<evidence type="ECO:0000313" key="2">
    <source>
        <dbReference type="EMBL" id="MCS5491708.1"/>
    </source>
</evidence>
<sequence>MNTPNPQVDLFLVEGCMRCSKGATPACKVHQWKAFLEKLRQMLLESELIEERKWGVPTYTLNGKNVIMLGVFKESCVISFLKGSLMKDPEGILELPGPNSRDGRLIRFTKEEQLVELEGEIRAFIKEAIEIEKSGKKPARTLAHQLEIPEELNQKFEEIEGLKKAFYSLTPGRQRGYLIHFLGTKKSQTRINRIEKFIPKIMEGKGIMD</sequence>
<dbReference type="EMBL" id="JANWGH010000003">
    <property type="protein sequence ID" value="MCS5491708.1"/>
    <property type="molecule type" value="Genomic_DNA"/>
</dbReference>
<evidence type="ECO:0000259" key="1">
    <source>
        <dbReference type="Pfam" id="PF08818"/>
    </source>
</evidence>
<comment type="caution">
    <text evidence="2">The sequence shown here is derived from an EMBL/GenBank/DDBJ whole genome shotgun (WGS) entry which is preliminary data.</text>
</comment>
<dbReference type="RefSeq" id="WP_259415325.1">
    <property type="nucleotide sequence ID" value="NZ_JANWGH010000003.1"/>
</dbReference>
<proteinExistence type="predicted"/>
<evidence type="ECO:0000313" key="3">
    <source>
        <dbReference type="Proteomes" id="UP001206788"/>
    </source>
</evidence>
<dbReference type="PIRSF" id="PIRSF021308">
    <property type="entry name" value="UCP021308"/>
    <property type="match status" value="1"/>
</dbReference>
<reference evidence="2 3" key="1">
    <citation type="submission" date="2022-08" db="EMBL/GenBank/DDBJ databases">
        <title>Algoriphagus sp. CAU 1643 isolated from mud.</title>
        <authorList>
            <person name="Kim W."/>
        </authorList>
    </citation>
    <scope>NUCLEOTIDE SEQUENCE [LARGE SCALE GENOMIC DNA]</scope>
    <source>
        <strain evidence="2 3">CAU 1643</strain>
    </source>
</reference>
<gene>
    <name evidence="2" type="ORF">NY014_14805</name>
</gene>
<feature type="domain" description="YdhG-like" evidence="1">
    <location>
        <begin position="32"/>
        <end position="129"/>
    </location>
</feature>
<dbReference type="InterPro" id="IPR014922">
    <property type="entry name" value="YdhG-like"/>
</dbReference>
<protein>
    <submittedName>
        <fullName evidence="2">YdeI/OmpD-associated family protein</fullName>
    </submittedName>
</protein>
<organism evidence="2 3">
    <name type="scientific">Algoriphagus limi</name>
    <dbReference type="NCBI Taxonomy" id="2975273"/>
    <lineage>
        <taxon>Bacteria</taxon>
        <taxon>Pseudomonadati</taxon>
        <taxon>Bacteroidota</taxon>
        <taxon>Cytophagia</taxon>
        <taxon>Cytophagales</taxon>
        <taxon>Cyclobacteriaceae</taxon>
        <taxon>Algoriphagus</taxon>
    </lineage>
</organism>
<dbReference type="SUPFAM" id="SSF159888">
    <property type="entry name" value="YdhG-like"/>
    <property type="match status" value="1"/>
</dbReference>